<organism evidence="1 2">
    <name type="scientific">Lonsdalea iberica</name>
    <dbReference type="NCBI Taxonomy" id="1082703"/>
    <lineage>
        <taxon>Bacteria</taxon>
        <taxon>Pseudomonadati</taxon>
        <taxon>Pseudomonadota</taxon>
        <taxon>Gammaproteobacteria</taxon>
        <taxon>Enterobacterales</taxon>
        <taxon>Pectobacteriaceae</taxon>
        <taxon>Lonsdalea</taxon>
    </lineage>
</organism>
<evidence type="ECO:0000313" key="2">
    <source>
        <dbReference type="Proteomes" id="UP000194040"/>
    </source>
</evidence>
<name>A0ABX3XEE3_9GAMM</name>
<keyword evidence="2" id="KW-1185">Reference proteome</keyword>
<dbReference type="Proteomes" id="UP000194040">
    <property type="component" value="Unassembled WGS sequence"/>
</dbReference>
<protein>
    <submittedName>
        <fullName evidence="1">Uncharacterized protein</fullName>
    </submittedName>
</protein>
<gene>
    <name evidence="1" type="ORF">AU512_11170</name>
</gene>
<dbReference type="EMBL" id="LUTQ01000033">
    <property type="protein sequence ID" value="OSN09927.1"/>
    <property type="molecule type" value="Genomic_DNA"/>
</dbReference>
<accession>A0ABX3XEE3</accession>
<sequence>MNVLITLRVFVVPLSEVFIEGADGTLKPLRERLIQRGLKEIAFLYLSREGGGRIDSYCDELALVFI</sequence>
<evidence type="ECO:0000313" key="1">
    <source>
        <dbReference type="EMBL" id="OSN09927.1"/>
    </source>
</evidence>
<reference evidence="1 2" key="1">
    <citation type="submission" date="2016-02" db="EMBL/GenBank/DDBJ databases">
        <title>Species-wide whole genome sequencing reveals diversity, host range in Lonsdalea quercina.</title>
        <authorList>
            <person name="Li Y."/>
        </authorList>
    </citation>
    <scope>NUCLEOTIDE SEQUENCE [LARGE SCALE GENOMIC DNA]</scope>
    <source>
        <strain evidence="1 2">LMG 26265</strain>
    </source>
</reference>
<proteinExistence type="predicted"/>
<comment type="caution">
    <text evidence="1">The sequence shown here is derived from an EMBL/GenBank/DDBJ whole genome shotgun (WGS) entry which is preliminary data.</text>
</comment>